<accession>A0A0F9KMJ3</accession>
<name>A0A0F9KMJ3_9ZZZZ</name>
<evidence type="ECO:0000313" key="1">
    <source>
        <dbReference type="EMBL" id="KKM83309.1"/>
    </source>
</evidence>
<proteinExistence type="predicted"/>
<comment type="caution">
    <text evidence="1">The sequence shown here is derived from an EMBL/GenBank/DDBJ whole genome shotgun (WGS) entry which is preliminary data.</text>
</comment>
<dbReference type="Pfam" id="PF03864">
    <property type="entry name" value="Phage_cap_E"/>
    <property type="match status" value="1"/>
</dbReference>
<dbReference type="InterPro" id="IPR005564">
    <property type="entry name" value="Major_capsid_GpE"/>
</dbReference>
<sequence length="338" mass="37331">MNVLDIFKGDAFNVTSLTDAINNVPHKPARLGELGLFTSKGVANRSIIIEERDGVLQLLVSKPYGAPADVSKKQDRRARNFLIPHFPLDDTVLAAEVQGIRAFGSQSETEGVAQVVTDKIGVMRQSHEVTLEWLRIGAIKGVVFDGDTTTVLYNYFNEFDVHKQADQDWDMGTAGTAQPPKIMAALRLIEIALGAMPFDHIHCLMGNTLWDEFIVNTSVKTAYERWSGGMDGQAGGFLRSDMRKGFWLGGMFFENYRGQIASTKFIGDTEARIFPVGATGLFQTINAPADYIETVNTIGLPFYAKQERMAFDRGISINTQSNPLCICTKPRTLIKLIG</sequence>
<protein>
    <recommendedName>
        <fullName evidence="2">Major capsid protein E</fullName>
    </recommendedName>
</protein>
<evidence type="ECO:0008006" key="2">
    <source>
        <dbReference type="Google" id="ProtNLM"/>
    </source>
</evidence>
<dbReference type="AlphaFoldDB" id="A0A0F9KMJ3"/>
<organism evidence="1">
    <name type="scientific">marine sediment metagenome</name>
    <dbReference type="NCBI Taxonomy" id="412755"/>
    <lineage>
        <taxon>unclassified sequences</taxon>
        <taxon>metagenomes</taxon>
        <taxon>ecological metagenomes</taxon>
    </lineage>
</organism>
<gene>
    <name evidence="1" type="ORF">LCGC14_1310790</name>
</gene>
<reference evidence="1" key="1">
    <citation type="journal article" date="2015" name="Nature">
        <title>Complex archaea that bridge the gap between prokaryotes and eukaryotes.</title>
        <authorList>
            <person name="Spang A."/>
            <person name="Saw J.H."/>
            <person name="Jorgensen S.L."/>
            <person name="Zaremba-Niedzwiedzka K."/>
            <person name="Martijn J."/>
            <person name="Lind A.E."/>
            <person name="van Eijk R."/>
            <person name="Schleper C."/>
            <person name="Guy L."/>
            <person name="Ettema T.J."/>
        </authorList>
    </citation>
    <scope>NUCLEOTIDE SEQUENCE</scope>
</reference>
<dbReference type="EMBL" id="LAZR01007733">
    <property type="protein sequence ID" value="KKM83309.1"/>
    <property type="molecule type" value="Genomic_DNA"/>
</dbReference>